<sequence>MNIKKQPDPDFIRFSFENRDIRCQSGLSIAAALTAANEIEYRKTSCGDKRGIFCGMGVCQECRVIVDDESSVRACMTTARSGSRVFVGKSRISASFSEMPATDIDAFETVTPDLLVIGAGPAGSIAASIAAEAGLDVAVLDERHSVGGQYYKQPVSSNVIPESLATDRQFSEGRELIKRLMQSGASVQLGVQIWGAFSPNEFAIYDGGKNKIYRARRTIVATGAYERGLPIPGWTLPGVMTTGGAQAMLRSYGVLPGRRILVAGNGPLNLQAALELREAGAEVVAVAELAAKPTVGALLSSGLRMGLSAPGLAIDGIRYLSGLKKLGVPVIYD</sequence>
<dbReference type="SUPFAM" id="SSF54292">
    <property type="entry name" value="2Fe-2S ferredoxin-like"/>
    <property type="match status" value="1"/>
</dbReference>
<dbReference type="Pfam" id="PF13510">
    <property type="entry name" value="Fer2_4"/>
    <property type="match status" value="1"/>
</dbReference>
<accession>A0A382K2R3</accession>
<dbReference type="AlphaFoldDB" id="A0A382K2R3"/>
<dbReference type="SUPFAM" id="SSF51905">
    <property type="entry name" value="FAD/NAD(P)-binding domain"/>
    <property type="match status" value="1"/>
</dbReference>
<dbReference type="InterPro" id="IPR023753">
    <property type="entry name" value="FAD/NAD-binding_dom"/>
</dbReference>
<organism evidence="3">
    <name type="scientific">marine metagenome</name>
    <dbReference type="NCBI Taxonomy" id="408172"/>
    <lineage>
        <taxon>unclassified sequences</taxon>
        <taxon>metagenomes</taxon>
        <taxon>ecological metagenomes</taxon>
    </lineage>
</organism>
<feature type="domain" description="FAD/NAD(P)-binding" evidence="2">
    <location>
        <begin position="113"/>
        <end position="287"/>
    </location>
</feature>
<feature type="non-terminal residue" evidence="3">
    <location>
        <position position="333"/>
    </location>
</feature>
<name>A0A382K2R3_9ZZZZ</name>
<dbReference type="Gene3D" id="3.50.50.60">
    <property type="entry name" value="FAD/NAD(P)-binding domain"/>
    <property type="match status" value="1"/>
</dbReference>
<keyword evidence="1" id="KW-0560">Oxidoreductase</keyword>
<reference evidence="3" key="1">
    <citation type="submission" date="2018-05" db="EMBL/GenBank/DDBJ databases">
        <authorList>
            <person name="Lanie J.A."/>
            <person name="Ng W.-L."/>
            <person name="Kazmierczak K.M."/>
            <person name="Andrzejewski T.M."/>
            <person name="Davidsen T.M."/>
            <person name="Wayne K.J."/>
            <person name="Tettelin H."/>
            <person name="Glass J.I."/>
            <person name="Rusch D."/>
            <person name="Podicherti R."/>
            <person name="Tsui H.-C.T."/>
            <person name="Winkler M.E."/>
        </authorList>
    </citation>
    <scope>NUCLEOTIDE SEQUENCE</scope>
</reference>
<dbReference type="PRINTS" id="PR00368">
    <property type="entry name" value="FADPNR"/>
</dbReference>
<dbReference type="PRINTS" id="PR00469">
    <property type="entry name" value="PNDRDTASEII"/>
</dbReference>
<dbReference type="InterPro" id="IPR001041">
    <property type="entry name" value="2Fe-2S_ferredoxin-type"/>
</dbReference>
<dbReference type="InterPro" id="IPR036188">
    <property type="entry name" value="FAD/NAD-bd_sf"/>
</dbReference>
<gene>
    <name evidence="3" type="ORF">METZ01_LOCUS271594</name>
</gene>
<dbReference type="GO" id="GO:0051536">
    <property type="term" value="F:iron-sulfur cluster binding"/>
    <property type="evidence" value="ECO:0007669"/>
    <property type="project" value="InterPro"/>
</dbReference>
<proteinExistence type="predicted"/>
<evidence type="ECO:0000256" key="1">
    <source>
        <dbReference type="ARBA" id="ARBA00023002"/>
    </source>
</evidence>
<dbReference type="InterPro" id="IPR051691">
    <property type="entry name" value="Metab_Enz_Cyan_OpOx_G3PDH"/>
</dbReference>
<dbReference type="InterPro" id="IPR036010">
    <property type="entry name" value="2Fe-2S_ferredoxin-like_sf"/>
</dbReference>
<protein>
    <recommendedName>
        <fullName evidence="2">FAD/NAD(P)-binding domain-containing protein</fullName>
    </recommendedName>
</protein>
<dbReference type="PANTHER" id="PTHR42949">
    <property type="entry name" value="ANAEROBIC GLYCEROL-3-PHOSPHATE DEHYDROGENASE SUBUNIT B"/>
    <property type="match status" value="1"/>
</dbReference>
<dbReference type="InterPro" id="IPR042204">
    <property type="entry name" value="2Fe-2S-bd_N"/>
</dbReference>
<dbReference type="GO" id="GO:0016491">
    <property type="term" value="F:oxidoreductase activity"/>
    <property type="evidence" value="ECO:0007669"/>
    <property type="project" value="UniProtKB-KW"/>
</dbReference>
<dbReference type="Pfam" id="PF07992">
    <property type="entry name" value="Pyr_redox_2"/>
    <property type="match status" value="1"/>
</dbReference>
<evidence type="ECO:0000313" key="3">
    <source>
        <dbReference type="EMBL" id="SVC18740.1"/>
    </source>
</evidence>
<dbReference type="PANTHER" id="PTHR42949:SF3">
    <property type="entry name" value="ANAEROBIC GLYCEROL-3-PHOSPHATE DEHYDROGENASE SUBUNIT B"/>
    <property type="match status" value="1"/>
</dbReference>
<dbReference type="CDD" id="cd00207">
    <property type="entry name" value="fer2"/>
    <property type="match status" value="1"/>
</dbReference>
<dbReference type="Gene3D" id="3.10.20.440">
    <property type="entry name" value="2Fe-2S iron-sulphur cluster binding domain, sarcosine oxidase, alpha subunit, N-terminal domain"/>
    <property type="match status" value="1"/>
</dbReference>
<evidence type="ECO:0000259" key="2">
    <source>
        <dbReference type="Pfam" id="PF07992"/>
    </source>
</evidence>
<dbReference type="EMBL" id="UINC01078048">
    <property type="protein sequence ID" value="SVC18740.1"/>
    <property type="molecule type" value="Genomic_DNA"/>
</dbReference>